<name>A0A5E4DCA6_MARMO</name>
<feature type="non-terminal residue" evidence="1">
    <location>
        <position position="1"/>
    </location>
</feature>
<dbReference type="AlphaFoldDB" id="A0A5E4DCA6"/>
<comment type="caution">
    <text evidence="1">The sequence shown here is derived from an EMBL/GenBank/DDBJ whole genome shotgun (WGS) entry which is preliminary data.</text>
</comment>
<accession>A0A5E4DCA6</accession>
<reference evidence="1" key="1">
    <citation type="submission" date="2019-04" db="EMBL/GenBank/DDBJ databases">
        <authorList>
            <person name="Alioto T."/>
            <person name="Alioto T."/>
        </authorList>
    </citation>
    <scope>NUCLEOTIDE SEQUENCE [LARGE SCALE GENOMIC DNA]</scope>
</reference>
<dbReference type="EMBL" id="CABDUW010004990">
    <property type="protein sequence ID" value="VTJ90752.1"/>
    <property type="molecule type" value="Genomic_DNA"/>
</dbReference>
<proteinExistence type="predicted"/>
<protein>
    <submittedName>
        <fullName evidence="1">Uncharacterized protein</fullName>
    </submittedName>
</protein>
<keyword evidence="2" id="KW-1185">Reference proteome</keyword>
<evidence type="ECO:0000313" key="1">
    <source>
        <dbReference type="EMBL" id="VTJ90752.1"/>
    </source>
</evidence>
<gene>
    <name evidence="1" type="ORF">MONAX_5E033453</name>
</gene>
<organism evidence="1 2">
    <name type="scientific">Marmota monax</name>
    <name type="common">Woodchuck</name>
    <dbReference type="NCBI Taxonomy" id="9995"/>
    <lineage>
        <taxon>Eukaryota</taxon>
        <taxon>Metazoa</taxon>
        <taxon>Chordata</taxon>
        <taxon>Craniata</taxon>
        <taxon>Vertebrata</taxon>
        <taxon>Euteleostomi</taxon>
        <taxon>Mammalia</taxon>
        <taxon>Eutheria</taxon>
        <taxon>Euarchontoglires</taxon>
        <taxon>Glires</taxon>
        <taxon>Rodentia</taxon>
        <taxon>Sciuromorpha</taxon>
        <taxon>Sciuridae</taxon>
        <taxon>Xerinae</taxon>
        <taxon>Marmotini</taxon>
        <taxon>Marmota</taxon>
    </lineage>
</organism>
<dbReference type="Proteomes" id="UP000335636">
    <property type="component" value="Unassembled WGS sequence"/>
</dbReference>
<feature type="non-terminal residue" evidence="1">
    <location>
        <position position="59"/>
    </location>
</feature>
<sequence>AVLTEHELDGCTPDTSLNKVGAYLGQKSAFSRDPYELQKTLGPLQYVPEETPENADECE</sequence>
<evidence type="ECO:0000313" key="2">
    <source>
        <dbReference type="Proteomes" id="UP000335636"/>
    </source>
</evidence>